<sequence length="335" mass="35743">MVRHAAVRFGLFFLVTGALTLYIAGQVLQLHLGGRYQVVAVFDDVSGLLEGDQVKIAGAPVGQVGGIRVEDGRAVVTLRIDNGIRVPEDSEIAIRWRNTIGQRMVYLNPGQSRTMLADGARVTRTRSVVDLSAVVNNLGPLTRSLDPAQINKLLTAFSEAIDGNEGNLAQITGNLDALLSAFAARNGQIGQMVEDYRTVSEALGRRDRQIARAVDDLVTLSKTFADNRGILTDALKETSAATRDLNVILGTDATRLGRLIDSTEALTGTARLNVGSLGKMLKGLPPALQALFSGTNGGKYVRLTAPCIKFDAAPCPYPPVLPPRQDLASQMLGGQ</sequence>
<evidence type="ECO:0000259" key="1">
    <source>
        <dbReference type="Pfam" id="PF02470"/>
    </source>
</evidence>
<gene>
    <name evidence="3" type="ORF">GCM10010468_16980</name>
</gene>
<keyword evidence="4" id="KW-1185">Reference proteome</keyword>
<dbReference type="InterPro" id="IPR052336">
    <property type="entry name" value="MlaD_Phospholipid_Transporter"/>
</dbReference>
<dbReference type="PANTHER" id="PTHR33371">
    <property type="entry name" value="INTERMEMBRANE PHOSPHOLIPID TRANSPORT SYSTEM BINDING PROTEIN MLAD-RELATED"/>
    <property type="match status" value="1"/>
</dbReference>
<dbReference type="InterPro" id="IPR005693">
    <property type="entry name" value="Mce"/>
</dbReference>
<dbReference type="Pfam" id="PF11887">
    <property type="entry name" value="Mce4_CUP1"/>
    <property type="match status" value="1"/>
</dbReference>
<feature type="domain" description="Mce/MlaD" evidence="1">
    <location>
        <begin position="36"/>
        <end position="110"/>
    </location>
</feature>
<dbReference type="PANTHER" id="PTHR33371:SF4">
    <property type="entry name" value="INTERMEMBRANE PHOSPHOLIPID TRANSPORT SYSTEM BINDING PROTEIN MLAD"/>
    <property type="match status" value="1"/>
</dbReference>
<reference evidence="4" key="1">
    <citation type="journal article" date="2019" name="Int. J. Syst. Evol. Microbiol.">
        <title>The Global Catalogue of Microorganisms (GCM) 10K type strain sequencing project: providing services to taxonomists for standard genome sequencing and annotation.</title>
        <authorList>
            <consortium name="The Broad Institute Genomics Platform"/>
            <consortium name="The Broad Institute Genome Sequencing Center for Infectious Disease"/>
            <person name="Wu L."/>
            <person name="Ma J."/>
        </authorList>
    </citation>
    <scope>NUCLEOTIDE SEQUENCE [LARGE SCALE GENOMIC DNA]</scope>
    <source>
        <strain evidence="4">JCM 9377</strain>
    </source>
</reference>
<dbReference type="InterPro" id="IPR024516">
    <property type="entry name" value="Mce_C"/>
</dbReference>
<dbReference type="EMBL" id="BAAAUV010000004">
    <property type="protein sequence ID" value="GAA3203078.1"/>
    <property type="molecule type" value="Genomic_DNA"/>
</dbReference>
<dbReference type="Proteomes" id="UP001501237">
    <property type="component" value="Unassembled WGS sequence"/>
</dbReference>
<protein>
    <submittedName>
        <fullName evidence="3">MCE family protein</fullName>
    </submittedName>
</protein>
<dbReference type="Pfam" id="PF02470">
    <property type="entry name" value="MlaD"/>
    <property type="match status" value="1"/>
</dbReference>
<evidence type="ECO:0000313" key="3">
    <source>
        <dbReference type="EMBL" id="GAA3203078.1"/>
    </source>
</evidence>
<comment type="caution">
    <text evidence="3">The sequence shown here is derived from an EMBL/GenBank/DDBJ whole genome shotgun (WGS) entry which is preliminary data.</text>
</comment>
<accession>A0ABP6Q992</accession>
<organism evidence="3 4">
    <name type="scientific">Actinocorallia longicatena</name>
    <dbReference type="NCBI Taxonomy" id="111803"/>
    <lineage>
        <taxon>Bacteria</taxon>
        <taxon>Bacillati</taxon>
        <taxon>Actinomycetota</taxon>
        <taxon>Actinomycetes</taxon>
        <taxon>Streptosporangiales</taxon>
        <taxon>Thermomonosporaceae</taxon>
        <taxon>Actinocorallia</taxon>
    </lineage>
</organism>
<proteinExistence type="predicted"/>
<dbReference type="NCBIfam" id="TIGR00996">
    <property type="entry name" value="Mtu_fam_mce"/>
    <property type="match status" value="1"/>
</dbReference>
<dbReference type="RefSeq" id="WP_344824314.1">
    <property type="nucleotide sequence ID" value="NZ_BAAAUV010000004.1"/>
</dbReference>
<evidence type="ECO:0000259" key="2">
    <source>
        <dbReference type="Pfam" id="PF11887"/>
    </source>
</evidence>
<evidence type="ECO:0000313" key="4">
    <source>
        <dbReference type="Proteomes" id="UP001501237"/>
    </source>
</evidence>
<dbReference type="InterPro" id="IPR003399">
    <property type="entry name" value="Mce/MlaD"/>
</dbReference>
<feature type="domain" description="Mammalian cell entry C-terminal" evidence="2">
    <location>
        <begin position="113"/>
        <end position="284"/>
    </location>
</feature>
<name>A0ABP6Q992_9ACTN</name>